<evidence type="ECO:0000256" key="9">
    <source>
        <dbReference type="ARBA" id="ARBA00022984"/>
    </source>
</evidence>
<keyword evidence="23" id="KW-1185">Reference proteome</keyword>
<keyword evidence="5" id="KW-0328">Glycosyltransferase</keyword>
<protein>
    <recommendedName>
        <fullName evidence="17">Probable peptidoglycan glycosyltransferase FtsW</fullName>
        <ecNumber evidence="19">2.4.99.28</ecNumber>
    </recommendedName>
    <alternativeName>
        <fullName evidence="18">Cell division protein FtsW</fullName>
    </alternativeName>
    <alternativeName>
        <fullName evidence="15">Cell wall polymerase</fullName>
    </alternativeName>
    <alternativeName>
        <fullName evidence="14">Peptidoglycan polymerase</fullName>
    </alternativeName>
</protein>
<gene>
    <name evidence="22" type="ORF">B0H50_11434</name>
</gene>
<keyword evidence="11 21" id="KW-0472">Membrane</keyword>
<organism evidence="22 23">
    <name type="scientific">Hallerella porci</name>
    <dbReference type="NCBI Taxonomy" id="1945871"/>
    <lineage>
        <taxon>Bacteria</taxon>
        <taxon>Pseudomonadati</taxon>
        <taxon>Fibrobacterota</taxon>
        <taxon>Fibrobacteria</taxon>
        <taxon>Fibrobacterales</taxon>
        <taxon>Fibrobacteraceae</taxon>
        <taxon>Hallerella</taxon>
    </lineage>
</organism>
<feature type="transmembrane region" description="Helical" evidence="21">
    <location>
        <begin position="338"/>
        <end position="359"/>
    </location>
</feature>
<feature type="transmembrane region" description="Helical" evidence="21">
    <location>
        <begin position="48"/>
        <end position="69"/>
    </location>
</feature>
<dbReference type="EMBL" id="QGHD01000014">
    <property type="protein sequence ID" value="PWK98227.1"/>
    <property type="molecule type" value="Genomic_DNA"/>
</dbReference>
<evidence type="ECO:0000256" key="15">
    <source>
        <dbReference type="ARBA" id="ARBA00033270"/>
    </source>
</evidence>
<comment type="catalytic activity">
    <reaction evidence="20">
        <text>[GlcNAc-(1-&gt;4)-Mur2Ac(oyl-L-Ala-gamma-D-Glu-L-Lys-D-Ala-D-Ala)](n)-di-trans,octa-cis-undecaprenyl diphosphate + beta-D-GlcNAc-(1-&gt;4)-Mur2Ac(oyl-L-Ala-gamma-D-Glu-L-Lys-D-Ala-D-Ala)-di-trans,octa-cis-undecaprenyl diphosphate = [GlcNAc-(1-&gt;4)-Mur2Ac(oyl-L-Ala-gamma-D-Glu-L-Lys-D-Ala-D-Ala)](n+1)-di-trans,octa-cis-undecaprenyl diphosphate + di-trans,octa-cis-undecaprenyl diphosphate + H(+)</text>
        <dbReference type="Rhea" id="RHEA:23708"/>
        <dbReference type="Rhea" id="RHEA-COMP:9602"/>
        <dbReference type="Rhea" id="RHEA-COMP:9603"/>
        <dbReference type="ChEBI" id="CHEBI:15378"/>
        <dbReference type="ChEBI" id="CHEBI:58405"/>
        <dbReference type="ChEBI" id="CHEBI:60033"/>
        <dbReference type="ChEBI" id="CHEBI:78435"/>
        <dbReference type="EC" id="2.4.99.28"/>
    </reaction>
</comment>
<evidence type="ECO:0000256" key="14">
    <source>
        <dbReference type="ARBA" id="ARBA00032370"/>
    </source>
</evidence>
<dbReference type="InterPro" id="IPR001182">
    <property type="entry name" value="FtsW/RodA"/>
</dbReference>
<evidence type="ECO:0000256" key="3">
    <source>
        <dbReference type="ARBA" id="ARBA00022475"/>
    </source>
</evidence>
<evidence type="ECO:0000256" key="13">
    <source>
        <dbReference type="ARBA" id="ARBA00023316"/>
    </source>
</evidence>
<evidence type="ECO:0000256" key="7">
    <source>
        <dbReference type="ARBA" id="ARBA00022692"/>
    </source>
</evidence>
<evidence type="ECO:0000256" key="5">
    <source>
        <dbReference type="ARBA" id="ARBA00022676"/>
    </source>
</evidence>
<evidence type="ECO:0000256" key="10">
    <source>
        <dbReference type="ARBA" id="ARBA00022989"/>
    </source>
</evidence>
<keyword evidence="9" id="KW-0573">Peptidoglycan synthesis</keyword>
<proteinExistence type="inferred from homology"/>
<keyword evidence="6" id="KW-0808">Transferase</keyword>
<feature type="transmembrane region" description="Helical" evidence="21">
    <location>
        <begin position="274"/>
        <end position="295"/>
    </location>
</feature>
<comment type="subcellular location">
    <subcellularLocation>
        <location evidence="1">Cell membrane</location>
        <topology evidence="1">Multi-pass membrane protein</topology>
    </subcellularLocation>
</comment>
<comment type="similarity">
    <text evidence="16">Belongs to the SEDS family. FtsW subfamily.</text>
</comment>
<evidence type="ECO:0000313" key="23">
    <source>
        <dbReference type="Proteomes" id="UP000245523"/>
    </source>
</evidence>
<feature type="transmembrane region" description="Helical" evidence="21">
    <location>
        <begin position="105"/>
        <end position="123"/>
    </location>
</feature>
<keyword evidence="4" id="KW-0132">Cell division</keyword>
<keyword evidence="12" id="KW-0131">Cell cycle</keyword>
<evidence type="ECO:0000256" key="19">
    <source>
        <dbReference type="ARBA" id="ARBA00044770"/>
    </source>
</evidence>
<evidence type="ECO:0000256" key="11">
    <source>
        <dbReference type="ARBA" id="ARBA00023136"/>
    </source>
</evidence>
<reference evidence="22 23" key="1">
    <citation type="submission" date="2018-05" db="EMBL/GenBank/DDBJ databases">
        <title>Animal gut microbial communities from fecal samples from Wisconsin, USA.</title>
        <authorList>
            <person name="Neumann A."/>
        </authorList>
    </citation>
    <scope>NUCLEOTIDE SEQUENCE [LARGE SCALE GENOMIC DNA]</scope>
    <source>
        <strain evidence="22 23">UWS4</strain>
    </source>
</reference>
<accession>A0ABX5LLM1</accession>
<feature type="transmembrane region" description="Helical" evidence="21">
    <location>
        <begin position="167"/>
        <end position="184"/>
    </location>
</feature>
<dbReference type="RefSeq" id="WP_106198692.1">
    <property type="nucleotide sequence ID" value="NZ_JAXEIU010000032.1"/>
</dbReference>
<evidence type="ECO:0000256" key="2">
    <source>
        <dbReference type="ARBA" id="ARBA00004752"/>
    </source>
</evidence>
<dbReference type="PANTHER" id="PTHR30474">
    <property type="entry name" value="CELL CYCLE PROTEIN"/>
    <property type="match status" value="1"/>
</dbReference>
<evidence type="ECO:0000256" key="4">
    <source>
        <dbReference type="ARBA" id="ARBA00022618"/>
    </source>
</evidence>
<feature type="transmembrane region" description="Helical" evidence="21">
    <location>
        <begin position="191"/>
        <end position="211"/>
    </location>
</feature>
<feature type="transmembrane region" description="Helical" evidence="21">
    <location>
        <begin position="307"/>
        <end position="326"/>
    </location>
</feature>
<dbReference type="Proteomes" id="UP000245523">
    <property type="component" value="Unassembled WGS sequence"/>
</dbReference>
<sequence>MKKWLASYLSFDKPMLLAMVALLALGVYVIYSGSNFHATELGRPSYYYAMNHLKVIALGFVAMGIVTAIDHKLWHDIARPVFILCLVGLILVIIMGAVTKGAARWLTIAGFSIQPAELMKVAMFAYMARRLSELGDAIVDLKRGMIQPLVTLGIVAVLILLQPNFSMTLMIGVSTFVLLFVAGARLKYLGGALALCGILVLGVGLSASYRLKRLTVFLHPEEHLSGGGYQLYNALVSLGHGGITGTGIGQGTQKLGFLPESYKDVAFSLLGEELGFLGTSFVLILFGLIVYRGFVIAQNAKTRFAKYFATGLTCALGLNVILHVFVNTGLMPTTGQPLPFISYGGTNLLVSMISVGILLNISRPNTGLNIDEPRSIVQTMKVA</sequence>
<evidence type="ECO:0000256" key="12">
    <source>
        <dbReference type="ARBA" id="ARBA00023306"/>
    </source>
</evidence>
<evidence type="ECO:0000256" key="20">
    <source>
        <dbReference type="ARBA" id="ARBA00049902"/>
    </source>
</evidence>
<evidence type="ECO:0000256" key="16">
    <source>
        <dbReference type="ARBA" id="ARBA00038053"/>
    </source>
</evidence>
<keyword evidence="13" id="KW-0961">Cell wall biogenesis/degradation</keyword>
<evidence type="ECO:0000256" key="17">
    <source>
        <dbReference type="ARBA" id="ARBA00041185"/>
    </source>
</evidence>
<dbReference type="InterPro" id="IPR013437">
    <property type="entry name" value="FtsW"/>
</dbReference>
<evidence type="ECO:0000256" key="6">
    <source>
        <dbReference type="ARBA" id="ARBA00022679"/>
    </source>
</evidence>
<dbReference type="EC" id="2.4.99.28" evidence="19"/>
<comment type="pathway">
    <text evidence="2">Cell wall biogenesis; peptidoglycan biosynthesis.</text>
</comment>
<dbReference type="NCBIfam" id="TIGR02614">
    <property type="entry name" value="ftsW"/>
    <property type="match status" value="1"/>
</dbReference>
<feature type="transmembrane region" description="Helical" evidence="21">
    <location>
        <begin position="81"/>
        <end position="99"/>
    </location>
</feature>
<keyword evidence="8" id="KW-0133">Cell shape</keyword>
<evidence type="ECO:0000256" key="8">
    <source>
        <dbReference type="ARBA" id="ARBA00022960"/>
    </source>
</evidence>
<keyword evidence="3" id="KW-1003">Cell membrane</keyword>
<evidence type="ECO:0000256" key="21">
    <source>
        <dbReference type="SAM" id="Phobius"/>
    </source>
</evidence>
<dbReference type="PANTHER" id="PTHR30474:SF2">
    <property type="entry name" value="PEPTIDOGLYCAN GLYCOSYLTRANSFERASE FTSW-RELATED"/>
    <property type="match status" value="1"/>
</dbReference>
<keyword evidence="10 21" id="KW-1133">Transmembrane helix</keyword>
<evidence type="ECO:0000313" key="22">
    <source>
        <dbReference type="EMBL" id="PWK98227.1"/>
    </source>
</evidence>
<keyword evidence="7 21" id="KW-0812">Transmembrane</keyword>
<evidence type="ECO:0000256" key="1">
    <source>
        <dbReference type="ARBA" id="ARBA00004651"/>
    </source>
</evidence>
<evidence type="ECO:0000256" key="18">
    <source>
        <dbReference type="ARBA" id="ARBA00041418"/>
    </source>
</evidence>
<name>A0ABX5LLM1_9BACT</name>
<dbReference type="Pfam" id="PF01098">
    <property type="entry name" value="FTSW_RODA_SPOVE"/>
    <property type="match status" value="1"/>
</dbReference>
<comment type="caution">
    <text evidence="22">The sequence shown here is derived from an EMBL/GenBank/DDBJ whole genome shotgun (WGS) entry which is preliminary data.</text>
</comment>